<dbReference type="EMBL" id="DYUC01000053">
    <property type="protein sequence ID" value="HJG86504.1"/>
    <property type="molecule type" value="Genomic_DNA"/>
</dbReference>
<gene>
    <name evidence="1" type="ORF">K8V01_05725</name>
</gene>
<comment type="caution">
    <text evidence="1">The sequence shown here is derived from an EMBL/GenBank/DDBJ whole genome shotgun (WGS) entry which is preliminary data.</text>
</comment>
<proteinExistence type="predicted"/>
<dbReference type="AlphaFoldDB" id="A0A921MLC6"/>
<sequence length="60" mass="5856">MANIIIGLIIAAVCAAIIARGVHNRRQGRHSCSGSCGSCGCGCGGCAASGACHAERPASK</sequence>
<organism evidence="1 2">
    <name type="scientific">Pseudoflavonifractor capillosus</name>
    <dbReference type="NCBI Taxonomy" id="106588"/>
    <lineage>
        <taxon>Bacteria</taxon>
        <taxon>Bacillati</taxon>
        <taxon>Bacillota</taxon>
        <taxon>Clostridia</taxon>
        <taxon>Eubacteriales</taxon>
        <taxon>Oscillospiraceae</taxon>
        <taxon>Pseudoflavonifractor</taxon>
    </lineage>
</organism>
<evidence type="ECO:0000313" key="2">
    <source>
        <dbReference type="Proteomes" id="UP000760668"/>
    </source>
</evidence>
<reference evidence="1" key="1">
    <citation type="journal article" date="2021" name="PeerJ">
        <title>Extensive microbial diversity within the chicken gut microbiome revealed by metagenomics and culture.</title>
        <authorList>
            <person name="Gilroy R."/>
            <person name="Ravi A."/>
            <person name="Getino M."/>
            <person name="Pursley I."/>
            <person name="Horton D.L."/>
            <person name="Alikhan N.F."/>
            <person name="Baker D."/>
            <person name="Gharbi K."/>
            <person name="Hall N."/>
            <person name="Watson M."/>
            <person name="Adriaenssens E.M."/>
            <person name="Foster-Nyarko E."/>
            <person name="Jarju S."/>
            <person name="Secka A."/>
            <person name="Antonio M."/>
            <person name="Oren A."/>
            <person name="Chaudhuri R.R."/>
            <person name="La Ragione R."/>
            <person name="Hildebrand F."/>
            <person name="Pallen M.J."/>
        </authorList>
    </citation>
    <scope>NUCLEOTIDE SEQUENCE</scope>
    <source>
        <strain evidence="1">CHK179-5677</strain>
    </source>
</reference>
<dbReference type="Proteomes" id="UP000760668">
    <property type="component" value="Unassembled WGS sequence"/>
</dbReference>
<name>A0A921MLC6_9FIRM</name>
<dbReference type="RefSeq" id="WP_295369676.1">
    <property type="nucleotide sequence ID" value="NZ_DYUC01000053.1"/>
</dbReference>
<accession>A0A921MLC6</accession>
<reference evidence="1" key="2">
    <citation type="submission" date="2021-09" db="EMBL/GenBank/DDBJ databases">
        <authorList>
            <person name="Gilroy R."/>
        </authorList>
    </citation>
    <scope>NUCLEOTIDE SEQUENCE</scope>
    <source>
        <strain evidence="1">CHK179-5677</strain>
    </source>
</reference>
<protein>
    <submittedName>
        <fullName evidence="1">FeoB-associated Cys-rich membrane protein</fullName>
    </submittedName>
</protein>
<evidence type="ECO:0000313" key="1">
    <source>
        <dbReference type="EMBL" id="HJG86504.1"/>
    </source>
</evidence>